<dbReference type="GO" id="GO:0016020">
    <property type="term" value="C:membrane"/>
    <property type="evidence" value="ECO:0007669"/>
    <property type="project" value="UniProtKB-SubCell"/>
</dbReference>
<dbReference type="Proteomes" id="UP000781932">
    <property type="component" value="Unassembled WGS sequence"/>
</dbReference>
<gene>
    <name evidence="9" type="ORF">CkaCkLH20_10469</name>
</gene>
<sequence>MVTNMESTGIMPTPKVVRDGSLPPDETVGPIWLGVSTTLLIFLLLTTILRLWVRIARRNFGWDDTTIALAAVMATVRYTLAAMQLPHGNGRHRVYLSDYDYKMINMYGWYGQLFHFTSMACLKCSICALVLRLKDKRGMRIFVCTIIAGVIYWIYAAIAYSALTDLILSFIPLALIWKVKIRIQKKVSIMCLMSLGLIATAFGITRAAFLGVSTEDLSWTFCIVAIWSNLELFLGIIAANLALSRAIYLYFRQGSSTASKSQTDPSAAGHVNTRGHIGDRFVMPSTTISTGLRRIPSETRSSDSDIPLEPRIQKRTDFWWREDGSPQQITDLGP</sequence>
<feature type="transmembrane region" description="Helical" evidence="7">
    <location>
        <begin position="218"/>
        <end position="243"/>
    </location>
</feature>
<reference evidence="9" key="1">
    <citation type="submission" date="2020-03" db="EMBL/GenBank/DDBJ databases">
        <authorList>
            <person name="He L."/>
        </authorList>
    </citation>
    <scope>NUCLEOTIDE SEQUENCE</scope>
    <source>
        <strain evidence="9">CkLH20</strain>
    </source>
</reference>
<evidence type="ECO:0000256" key="1">
    <source>
        <dbReference type="ARBA" id="ARBA00004141"/>
    </source>
</evidence>
<feature type="transmembrane region" description="Helical" evidence="7">
    <location>
        <begin position="31"/>
        <end position="53"/>
    </location>
</feature>
<dbReference type="InterPro" id="IPR049326">
    <property type="entry name" value="Rhodopsin_dom_fungi"/>
</dbReference>
<evidence type="ECO:0000256" key="4">
    <source>
        <dbReference type="ARBA" id="ARBA00023136"/>
    </source>
</evidence>
<dbReference type="PANTHER" id="PTHR33048:SF96">
    <property type="entry name" value="INTEGRAL MEMBRANE PROTEIN"/>
    <property type="match status" value="1"/>
</dbReference>
<evidence type="ECO:0000259" key="8">
    <source>
        <dbReference type="Pfam" id="PF20684"/>
    </source>
</evidence>
<evidence type="ECO:0000256" key="6">
    <source>
        <dbReference type="SAM" id="MobiDB-lite"/>
    </source>
</evidence>
<protein>
    <submittedName>
        <fullName evidence="9">Integral membrane protein</fullName>
    </submittedName>
</protein>
<feature type="transmembrane region" description="Helical" evidence="7">
    <location>
        <begin position="161"/>
        <end position="177"/>
    </location>
</feature>
<evidence type="ECO:0000256" key="3">
    <source>
        <dbReference type="ARBA" id="ARBA00022989"/>
    </source>
</evidence>
<evidence type="ECO:0000256" key="7">
    <source>
        <dbReference type="SAM" id="Phobius"/>
    </source>
</evidence>
<feature type="domain" description="Rhodopsin" evidence="8">
    <location>
        <begin position="154"/>
        <end position="247"/>
    </location>
</feature>
<dbReference type="AlphaFoldDB" id="A0A9P6LH41"/>
<keyword evidence="3 7" id="KW-1133">Transmembrane helix</keyword>
<feature type="transmembrane region" description="Helical" evidence="7">
    <location>
        <begin position="65"/>
        <end position="87"/>
    </location>
</feature>
<dbReference type="EMBL" id="JAATWM020000040">
    <property type="protein sequence ID" value="KAF9872132.1"/>
    <property type="molecule type" value="Genomic_DNA"/>
</dbReference>
<dbReference type="OrthoDB" id="5331848at2759"/>
<evidence type="ECO:0000256" key="5">
    <source>
        <dbReference type="ARBA" id="ARBA00038359"/>
    </source>
</evidence>
<organism evidence="9 10">
    <name type="scientific">Colletotrichum karsti</name>
    <dbReference type="NCBI Taxonomy" id="1095194"/>
    <lineage>
        <taxon>Eukaryota</taxon>
        <taxon>Fungi</taxon>
        <taxon>Dikarya</taxon>
        <taxon>Ascomycota</taxon>
        <taxon>Pezizomycotina</taxon>
        <taxon>Sordariomycetes</taxon>
        <taxon>Hypocreomycetidae</taxon>
        <taxon>Glomerellales</taxon>
        <taxon>Glomerellaceae</taxon>
        <taxon>Colletotrichum</taxon>
        <taxon>Colletotrichum boninense species complex</taxon>
    </lineage>
</organism>
<dbReference type="GeneID" id="62166257"/>
<name>A0A9P6LH41_9PEZI</name>
<feature type="transmembrane region" description="Helical" evidence="7">
    <location>
        <begin position="189"/>
        <end position="212"/>
    </location>
</feature>
<feature type="region of interest" description="Disordered" evidence="6">
    <location>
        <begin position="257"/>
        <end position="278"/>
    </location>
</feature>
<comment type="caution">
    <text evidence="9">The sequence shown here is derived from an EMBL/GenBank/DDBJ whole genome shotgun (WGS) entry which is preliminary data.</text>
</comment>
<evidence type="ECO:0000313" key="9">
    <source>
        <dbReference type="EMBL" id="KAF9872132.1"/>
    </source>
</evidence>
<evidence type="ECO:0000256" key="2">
    <source>
        <dbReference type="ARBA" id="ARBA00022692"/>
    </source>
</evidence>
<keyword evidence="2 7" id="KW-0812">Transmembrane</keyword>
<keyword evidence="10" id="KW-1185">Reference proteome</keyword>
<proteinExistence type="inferred from homology"/>
<reference evidence="9" key="2">
    <citation type="submission" date="2020-11" db="EMBL/GenBank/DDBJ databases">
        <title>Whole genome sequencing of Colletotrichum sp.</title>
        <authorList>
            <person name="Li H."/>
        </authorList>
    </citation>
    <scope>NUCLEOTIDE SEQUENCE</scope>
    <source>
        <strain evidence="9">CkLH20</strain>
    </source>
</reference>
<dbReference type="Pfam" id="PF20684">
    <property type="entry name" value="Fung_rhodopsin"/>
    <property type="match status" value="1"/>
</dbReference>
<keyword evidence="4 7" id="KW-0472">Membrane</keyword>
<comment type="similarity">
    <text evidence="5">Belongs to the SAT4 family.</text>
</comment>
<dbReference type="InterPro" id="IPR052337">
    <property type="entry name" value="SAT4-like"/>
</dbReference>
<feature type="transmembrane region" description="Helical" evidence="7">
    <location>
        <begin position="138"/>
        <end position="155"/>
    </location>
</feature>
<comment type="subcellular location">
    <subcellularLocation>
        <location evidence="1">Membrane</location>
        <topology evidence="1">Multi-pass membrane protein</topology>
    </subcellularLocation>
</comment>
<feature type="transmembrane region" description="Helical" evidence="7">
    <location>
        <begin position="107"/>
        <end position="131"/>
    </location>
</feature>
<evidence type="ECO:0000313" key="10">
    <source>
        <dbReference type="Proteomes" id="UP000781932"/>
    </source>
</evidence>
<dbReference type="RefSeq" id="XP_038741593.1">
    <property type="nucleotide sequence ID" value="XM_038893183.1"/>
</dbReference>
<accession>A0A9P6LH41</accession>
<dbReference type="PANTHER" id="PTHR33048">
    <property type="entry name" value="PTH11-LIKE INTEGRAL MEMBRANE PROTEIN (AFU_ORTHOLOGUE AFUA_5G11245)"/>
    <property type="match status" value="1"/>
</dbReference>